<dbReference type="OrthoDB" id="9782828at2"/>
<dbReference type="AlphaFoldDB" id="A0A1T4LP17"/>
<evidence type="ECO:0000313" key="6">
    <source>
        <dbReference type="EMBL" id="SJZ56435.1"/>
    </source>
</evidence>
<dbReference type="GO" id="GO:0019262">
    <property type="term" value="P:N-acetylneuraminate catabolic process"/>
    <property type="evidence" value="ECO:0007669"/>
    <property type="project" value="TreeGrafter"/>
</dbReference>
<dbReference type="GO" id="GO:0008747">
    <property type="term" value="F:N-acetylneuraminate lyase activity"/>
    <property type="evidence" value="ECO:0007669"/>
    <property type="project" value="TreeGrafter"/>
</dbReference>
<dbReference type="Proteomes" id="UP000190657">
    <property type="component" value="Unassembled WGS sequence"/>
</dbReference>
<dbReference type="GO" id="GO:0005829">
    <property type="term" value="C:cytosol"/>
    <property type="evidence" value="ECO:0007669"/>
    <property type="project" value="TreeGrafter"/>
</dbReference>
<dbReference type="RefSeq" id="WP_078768446.1">
    <property type="nucleotide sequence ID" value="NZ_FUWW01000009.1"/>
</dbReference>
<evidence type="ECO:0000256" key="4">
    <source>
        <dbReference type="PIRSR" id="PIRSR001365-1"/>
    </source>
</evidence>
<dbReference type="PANTHER" id="PTHR42849:SF1">
    <property type="entry name" value="N-ACETYLNEURAMINATE LYASE"/>
    <property type="match status" value="1"/>
</dbReference>
<organism evidence="6 7">
    <name type="scientific">Eubacterium coprostanoligenes</name>
    <dbReference type="NCBI Taxonomy" id="290054"/>
    <lineage>
        <taxon>Bacteria</taxon>
        <taxon>Bacillati</taxon>
        <taxon>Bacillota</taxon>
        <taxon>Clostridia</taxon>
        <taxon>Eubacteriales</taxon>
        <taxon>Eubacteriaceae</taxon>
        <taxon>Eubacterium</taxon>
    </lineage>
</organism>
<dbReference type="Gene3D" id="3.20.20.70">
    <property type="entry name" value="Aldolase class I"/>
    <property type="match status" value="1"/>
</dbReference>
<dbReference type="SMART" id="SM01130">
    <property type="entry name" value="DHDPS"/>
    <property type="match status" value="1"/>
</dbReference>
<keyword evidence="1 3" id="KW-0456">Lyase</keyword>
<evidence type="ECO:0000256" key="5">
    <source>
        <dbReference type="PIRSR" id="PIRSR001365-2"/>
    </source>
</evidence>
<dbReference type="PROSITE" id="PS00665">
    <property type="entry name" value="DHDPS_1"/>
    <property type="match status" value="1"/>
</dbReference>
<dbReference type="Pfam" id="PF00701">
    <property type="entry name" value="DHDPS"/>
    <property type="match status" value="1"/>
</dbReference>
<comment type="similarity">
    <text evidence="3">Belongs to the DapA family.</text>
</comment>
<proteinExistence type="inferred from homology"/>
<dbReference type="InterPro" id="IPR002220">
    <property type="entry name" value="DapA-like"/>
</dbReference>
<feature type="binding site" evidence="5">
    <location>
        <position position="208"/>
    </location>
    <ligand>
        <name>pyruvate</name>
        <dbReference type="ChEBI" id="CHEBI:15361"/>
    </ligand>
</feature>
<feature type="active site" description="Schiff-base intermediate with substrate" evidence="4">
    <location>
        <position position="166"/>
    </location>
</feature>
<dbReference type="PRINTS" id="PR00146">
    <property type="entry name" value="DHPICSNTHASE"/>
</dbReference>
<keyword evidence="7" id="KW-1185">Reference proteome</keyword>
<dbReference type="SUPFAM" id="SSF51569">
    <property type="entry name" value="Aldolase"/>
    <property type="match status" value="1"/>
</dbReference>
<dbReference type="InterPro" id="IPR020624">
    <property type="entry name" value="Schiff_base-form_aldolases_CS"/>
</dbReference>
<dbReference type="STRING" id="290054.SAMN02745114_00957"/>
<feature type="binding site" evidence="5">
    <location>
        <position position="50"/>
    </location>
    <ligand>
        <name>pyruvate</name>
        <dbReference type="ChEBI" id="CHEBI:15361"/>
    </ligand>
</feature>
<sequence>MKNLEKFKGIFVALNTIYDENDEINVSEIQKLVKVYESKGVKGVYVCGSTGEGFLLSTEERMQVVEAVKEVASDDFTIIVHVGCAGTKESIKLAKHAEKVGVDAVSAVPSVYYHLSPASVEKHWNGIIDSTDLPFIIYNIPQLTSFNLPLDLFERMAKNPKVIGIKNSEEPVFNMERYRTVAGDDFIIFNGSDEQMLGGRLMGANAGIGGTYGTMPELFVALDNMINENRIEEAKVLQYKINDIIFDLLKLPSLYGAAKNVISQRFGVNAGVPRSPFLPVDNDEKITAIVNKIEKYVSELGE</sequence>
<evidence type="ECO:0000256" key="1">
    <source>
        <dbReference type="ARBA" id="ARBA00023239"/>
    </source>
</evidence>
<protein>
    <submittedName>
        <fullName evidence="6">N-acetylneuraminate lyase</fullName>
    </submittedName>
</protein>
<evidence type="ECO:0000313" key="7">
    <source>
        <dbReference type="Proteomes" id="UP000190657"/>
    </source>
</evidence>
<keyword evidence="2" id="KW-0704">Schiff base</keyword>
<dbReference type="PIRSF" id="PIRSF001365">
    <property type="entry name" value="DHDPS"/>
    <property type="match status" value="1"/>
</dbReference>
<evidence type="ECO:0000256" key="3">
    <source>
        <dbReference type="PIRNR" id="PIRNR001365"/>
    </source>
</evidence>
<dbReference type="EMBL" id="FUWW01000009">
    <property type="protein sequence ID" value="SJZ56435.1"/>
    <property type="molecule type" value="Genomic_DNA"/>
</dbReference>
<accession>A0A1T4LP17</accession>
<gene>
    <name evidence="6" type="ORF">SAMN02745114_00957</name>
</gene>
<dbReference type="InterPro" id="IPR013785">
    <property type="entry name" value="Aldolase_TIM"/>
</dbReference>
<name>A0A1T4LP17_9FIRM</name>
<evidence type="ECO:0000256" key="2">
    <source>
        <dbReference type="ARBA" id="ARBA00023270"/>
    </source>
</evidence>
<reference evidence="6 7" key="1">
    <citation type="submission" date="2017-02" db="EMBL/GenBank/DDBJ databases">
        <authorList>
            <person name="Peterson S.W."/>
        </authorList>
    </citation>
    <scope>NUCLEOTIDE SEQUENCE [LARGE SCALE GENOMIC DNA]</scope>
    <source>
        <strain evidence="6 7">ATCC 51222</strain>
    </source>
</reference>
<dbReference type="PANTHER" id="PTHR42849">
    <property type="entry name" value="N-ACETYLNEURAMINATE LYASE"/>
    <property type="match status" value="1"/>
</dbReference>
<feature type="active site" description="Proton donor/acceptor" evidence="4">
    <location>
        <position position="138"/>
    </location>
</feature>